<proteinExistence type="predicted"/>
<dbReference type="RefSeq" id="WP_220481940.1">
    <property type="nucleotide sequence ID" value="NZ_JACGXA010000003.1"/>
</dbReference>
<organism evidence="2 3">
    <name type="scientific">Nocardioides ginsengisegetis</name>
    <dbReference type="NCBI Taxonomy" id="661491"/>
    <lineage>
        <taxon>Bacteria</taxon>
        <taxon>Bacillati</taxon>
        <taxon>Actinomycetota</taxon>
        <taxon>Actinomycetes</taxon>
        <taxon>Propionibacteriales</taxon>
        <taxon>Nocardioidaceae</taxon>
        <taxon>Nocardioides</taxon>
    </lineage>
</organism>
<evidence type="ECO:0000259" key="1">
    <source>
        <dbReference type="Pfam" id="PF08818"/>
    </source>
</evidence>
<evidence type="ECO:0000313" key="3">
    <source>
        <dbReference type="Proteomes" id="UP000580910"/>
    </source>
</evidence>
<keyword evidence="3" id="KW-1185">Reference proteome</keyword>
<dbReference type="SUPFAM" id="SSF159888">
    <property type="entry name" value="YdhG-like"/>
    <property type="match status" value="1"/>
</dbReference>
<dbReference type="Gene3D" id="3.90.1150.200">
    <property type="match status" value="1"/>
</dbReference>
<accession>A0A7W3J3V8</accession>
<protein>
    <submittedName>
        <fullName evidence="2">Uncharacterized protein YdhG (YjbR/CyaY superfamily)</fullName>
    </submittedName>
</protein>
<comment type="caution">
    <text evidence="2">The sequence shown here is derived from an EMBL/GenBank/DDBJ whole genome shotgun (WGS) entry which is preliminary data.</text>
</comment>
<dbReference type="Pfam" id="PF08818">
    <property type="entry name" value="DUF1801"/>
    <property type="match status" value="1"/>
</dbReference>
<dbReference type="InterPro" id="IPR014922">
    <property type="entry name" value="YdhG-like"/>
</dbReference>
<dbReference type="Proteomes" id="UP000580910">
    <property type="component" value="Unassembled WGS sequence"/>
</dbReference>
<dbReference type="AlphaFoldDB" id="A0A7W3J3V8"/>
<dbReference type="EMBL" id="JACGXA010000003">
    <property type="protein sequence ID" value="MBA8805700.1"/>
    <property type="molecule type" value="Genomic_DNA"/>
</dbReference>
<evidence type="ECO:0000313" key="2">
    <source>
        <dbReference type="EMBL" id="MBA8805700.1"/>
    </source>
</evidence>
<feature type="domain" description="YdhG-like" evidence="1">
    <location>
        <begin position="22"/>
        <end position="113"/>
    </location>
</feature>
<name>A0A7W3J3V8_9ACTN</name>
<gene>
    <name evidence="2" type="ORF">FB382_004045</name>
</gene>
<sequence>MAQRYDTVDEYVASFPVEVQVKLQAMRATVRAAAPAAVELISYGMPTYKLDGRALVHFAGWTSYLSLYPTPAEDDTDGALERELRPYRATRATARFPLDRELPLPLVARIVEALLRQREDGLGAL</sequence>
<reference evidence="2 3" key="1">
    <citation type="submission" date="2020-07" db="EMBL/GenBank/DDBJ databases">
        <title>Sequencing the genomes of 1000 actinobacteria strains.</title>
        <authorList>
            <person name="Klenk H.-P."/>
        </authorList>
    </citation>
    <scope>NUCLEOTIDE SEQUENCE [LARGE SCALE GENOMIC DNA]</scope>
    <source>
        <strain evidence="2 3">DSM 21349</strain>
    </source>
</reference>